<dbReference type="InterPro" id="IPR020556">
    <property type="entry name" value="Amidase_CS"/>
</dbReference>
<dbReference type="InterPro" id="IPR023631">
    <property type="entry name" value="Amidase_dom"/>
</dbReference>
<dbReference type="SUPFAM" id="SSF75304">
    <property type="entry name" value="Amidase signature (AS) enzymes"/>
    <property type="match status" value="1"/>
</dbReference>
<reference evidence="4" key="1">
    <citation type="journal article" date="2013" name="Genome Announc.">
        <title>Draft genome sequence of the ascomycete Phaeoacremonium aleophilum strain UCR-PA7, a causal agent of the esca disease complex in grapevines.</title>
        <authorList>
            <person name="Blanco-Ulate B."/>
            <person name="Rolshausen P."/>
            <person name="Cantu D."/>
        </authorList>
    </citation>
    <scope>NUCLEOTIDE SEQUENCE [LARGE SCALE GENOMIC DNA]</scope>
    <source>
        <strain evidence="4">UCR-PA7</strain>
    </source>
</reference>
<dbReference type="RefSeq" id="XP_007918036.1">
    <property type="nucleotide sequence ID" value="XM_007919845.1"/>
</dbReference>
<dbReference type="GeneID" id="19328061"/>
<evidence type="ECO:0000259" key="2">
    <source>
        <dbReference type="Pfam" id="PF01425"/>
    </source>
</evidence>
<evidence type="ECO:0000256" key="1">
    <source>
        <dbReference type="ARBA" id="ARBA00009199"/>
    </source>
</evidence>
<sequence>MPSSDMASVVRRKGFINWPEPLQGPDYIYKNDRKSNPALRGLVLVVAAWLMETFRFIRETIWRNAGFGDLRKIQLSIEDYEPLFDPTVIPLEDPLLSATDAEAEPPSELRRRAKFPDGARYYSAADYRALYLSGELTPLDVAKALLPLIRRDITPRGPHSVAWFDTKVDLVLKAAKASTQRYQEKRSLGPLDGVPTAVKDEYDMEGYMSCLGSVNDYTGTITEDNSTTAWCVRKVQDAGCVILGKLSMVEFGLDTPGNNPNYGTPPNPHNPNYYTGGSSSGTAYAVSAGLIPIGLGSDGGGSIRIPASFCGVYGIKPTHGRISFKPGQNHCITCACLGPIASDIQSLATLLEVIGAPHPSSHFPPIPPVSRMLAPAADDSKVLGIPEEWFAASEPAVQELCRSFIKTLVAQHGYRTVPIRIPFLVEGQMAHALTVLTDASTLLPDTRGLTAANRILLAIGRSSPATDFLLAQKLRRLLMQHLAWLWREHPGMLIVTPTTSCAGWPVRSPGELSRGVSDGDQTLKTMEYVWLANFCGLPSIAVPAGFVTPEGQPGAGSVAERTTRGRVPVGLMATGEWASEAQLLRFGLDAEEVVAVGARMDRPPIWVDAVALAKDEAERRRNSV</sequence>
<dbReference type="EMBL" id="KB933277">
    <property type="protein sequence ID" value="EON97175.1"/>
    <property type="molecule type" value="Genomic_DNA"/>
</dbReference>
<gene>
    <name evidence="3" type="ORF">UCRPA7_7313</name>
</gene>
<evidence type="ECO:0000313" key="3">
    <source>
        <dbReference type="EMBL" id="EON97175.1"/>
    </source>
</evidence>
<dbReference type="InterPro" id="IPR000120">
    <property type="entry name" value="Amidase"/>
</dbReference>
<dbReference type="InterPro" id="IPR036928">
    <property type="entry name" value="AS_sf"/>
</dbReference>
<dbReference type="Proteomes" id="UP000014074">
    <property type="component" value="Unassembled WGS sequence"/>
</dbReference>
<dbReference type="GO" id="GO:0016740">
    <property type="term" value="F:transferase activity"/>
    <property type="evidence" value="ECO:0007669"/>
    <property type="project" value="UniProtKB-KW"/>
</dbReference>
<dbReference type="PANTHER" id="PTHR11895">
    <property type="entry name" value="TRANSAMIDASE"/>
    <property type="match status" value="1"/>
</dbReference>
<dbReference type="OrthoDB" id="421993at2759"/>
<comment type="similarity">
    <text evidence="1">Belongs to the amidase family.</text>
</comment>
<dbReference type="Gene3D" id="3.90.1300.10">
    <property type="entry name" value="Amidase signature (AS) domain"/>
    <property type="match status" value="1"/>
</dbReference>
<dbReference type="eggNOG" id="KOG1211">
    <property type="taxonomic scope" value="Eukaryota"/>
</dbReference>
<keyword evidence="4" id="KW-1185">Reference proteome</keyword>
<dbReference type="PANTHER" id="PTHR11895:SF67">
    <property type="entry name" value="AMIDASE DOMAIN-CONTAINING PROTEIN"/>
    <property type="match status" value="1"/>
</dbReference>
<dbReference type="Pfam" id="PF01425">
    <property type="entry name" value="Amidase"/>
    <property type="match status" value="1"/>
</dbReference>
<accession>R8BD07</accession>
<protein>
    <submittedName>
        <fullName evidence="3">Putative glutamyl-trna amidotransferase subunit a protein</fullName>
    </submittedName>
</protein>
<feature type="domain" description="Amidase" evidence="2">
    <location>
        <begin position="164"/>
        <end position="584"/>
    </location>
</feature>
<dbReference type="AlphaFoldDB" id="R8BD07"/>
<proteinExistence type="inferred from homology"/>
<organism evidence="3 4">
    <name type="scientific">Phaeoacremonium minimum (strain UCR-PA7)</name>
    <name type="common">Esca disease fungus</name>
    <name type="synonym">Togninia minima</name>
    <dbReference type="NCBI Taxonomy" id="1286976"/>
    <lineage>
        <taxon>Eukaryota</taxon>
        <taxon>Fungi</taxon>
        <taxon>Dikarya</taxon>
        <taxon>Ascomycota</taxon>
        <taxon>Pezizomycotina</taxon>
        <taxon>Sordariomycetes</taxon>
        <taxon>Sordariomycetidae</taxon>
        <taxon>Togniniales</taxon>
        <taxon>Togniniaceae</taxon>
        <taxon>Phaeoacremonium</taxon>
    </lineage>
</organism>
<name>R8BD07_PHAM7</name>
<dbReference type="PROSITE" id="PS00571">
    <property type="entry name" value="AMIDASES"/>
    <property type="match status" value="1"/>
</dbReference>
<dbReference type="KEGG" id="tmn:UCRPA7_7313"/>
<evidence type="ECO:0000313" key="4">
    <source>
        <dbReference type="Proteomes" id="UP000014074"/>
    </source>
</evidence>
<dbReference type="HOGENOM" id="CLU_009600_0_2_1"/>
<keyword evidence="3" id="KW-0808">Transferase</keyword>